<dbReference type="SUPFAM" id="SSF81901">
    <property type="entry name" value="HCP-like"/>
    <property type="match status" value="1"/>
</dbReference>
<accession>A0A9N8VM99</accession>
<keyword evidence="2" id="KW-1185">Reference proteome</keyword>
<name>A0A9N8VM99_9GLOM</name>
<dbReference type="EMBL" id="CAJVPK010000146">
    <property type="protein sequence ID" value="CAG8459622.1"/>
    <property type="molecule type" value="Genomic_DNA"/>
</dbReference>
<protein>
    <submittedName>
        <fullName evidence="1">11738_t:CDS:1</fullName>
    </submittedName>
</protein>
<reference evidence="1" key="1">
    <citation type="submission" date="2021-06" db="EMBL/GenBank/DDBJ databases">
        <authorList>
            <person name="Kallberg Y."/>
            <person name="Tangrot J."/>
            <person name="Rosling A."/>
        </authorList>
    </citation>
    <scope>NUCLEOTIDE SEQUENCE</scope>
    <source>
        <strain evidence="1">AZ414A</strain>
    </source>
</reference>
<dbReference type="AlphaFoldDB" id="A0A9N8VM99"/>
<sequence length="314" mass="35511">MTMFSVISKCFNPRSLNPRRFLTFNKNRDGISKPKPVMTTLVPPDFENEGNDNTNTTLKIVELLSEAEEYLNTHEYTRAITVLQHATQCGSATAAAKLGIIYHGGINDTIPPDYASAAVYYLFALKLIYMIPCNKWDMSLVLDVIAGLSELYRFQMNRKRDCDIWNHGIKAMKHIDQALQDPLATKFLSHKEIQKRRAIRIHIAYCLGLTAEADKDFSTALTAFQNCQKFGDCGFNTADKLVKKSHTKVRTLEPQVPRVKPVCVECQYEAKELKDIWTLLVCAKCQSVACCSKACLTNHLSTHHENEGEDKKTK</sequence>
<evidence type="ECO:0000313" key="2">
    <source>
        <dbReference type="Proteomes" id="UP000789706"/>
    </source>
</evidence>
<organism evidence="1 2">
    <name type="scientific">Diversispora eburnea</name>
    <dbReference type="NCBI Taxonomy" id="1213867"/>
    <lineage>
        <taxon>Eukaryota</taxon>
        <taxon>Fungi</taxon>
        <taxon>Fungi incertae sedis</taxon>
        <taxon>Mucoromycota</taxon>
        <taxon>Glomeromycotina</taxon>
        <taxon>Glomeromycetes</taxon>
        <taxon>Diversisporales</taxon>
        <taxon>Diversisporaceae</taxon>
        <taxon>Diversispora</taxon>
    </lineage>
</organism>
<dbReference type="Proteomes" id="UP000789706">
    <property type="component" value="Unassembled WGS sequence"/>
</dbReference>
<gene>
    <name evidence="1" type="ORF">DEBURN_LOCUS2608</name>
</gene>
<proteinExistence type="predicted"/>
<comment type="caution">
    <text evidence="1">The sequence shown here is derived from an EMBL/GenBank/DDBJ whole genome shotgun (WGS) entry which is preliminary data.</text>
</comment>
<dbReference type="InterPro" id="IPR011990">
    <property type="entry name" value="TPR-like_helical_dom_sf"/>
</dbReference>
<dbReference type="OrthoDB" id="2307351at2759"/>
<evidence type="ECO:0000313" key="1">
    <source>
        <dbReference type="EMBL" id="CAG8459622.1"/>
    </source>
</evidence>
<dbReference type="Gene3D" id="1.25.40.10">
    <property type="entry name" value="Tetratricopeptide repeat domain"/>
    <property type="match status" value="1"/>
</dbReference>